<reference evidence="2" key="1">
    <citation type="submission" date="2023-03" db="EMBL/GenBank/DDBJ databases">
        <title>Massive genome expansion in bonnet fungi (Mycena s.s.) driven by repeated elements and novel gene families across ecological guilds.</title>
        <authorList>
            <consortium name="Lawrence Berkeley National Laboratory"/>
            <person name="Harder C.B."/>
            <person name="Miyauchi S."/>
            <person name="Viragh M."/>
            <person name="Kuo A."/>
            <person name="Thoen E."/>
            <person name="Andreopoulos B."/>
            <person name="Lu D."/>
            <person name="Skrede I."/>
            <person name="Drula E."/>
            <person name="Henrissat B."/>
            <person name="Morin E."/>
            <person name="Kohler A."/>
            <person name="Barry K."/>
            <person name="LaButti K."/>
            <person name="Morin E."/>
            <person name="Salamov A."/>
            <person name="Lipzen A."/>
            <person name="Mereny Z."/>
            <person name="Hegedus B."/>
            <person name="Baldrian P."/>
            <person name="Stursova M."/>
            <person name="Weitz H."/>
            <person name="Taylor A."/>
            <person name="Grigoriev I.V."/>
            <person name="Nagy L.G."/>
            <person name="Martin F."/>
            <person name="Kauserud H."/>
        </authorList>
    </citation>
    <scope>NUCLEOTIDE SEQUENCE</scope>
    <source>
        <strain evidence="2">CBHHK182m</strain>
    </source>
</reference>
<accession>A0AAD7M742</accession>
<dbReference type="SUPFAM" id="SSF57850">
    <property type="entry name" value="RING/U-box"/>
    <property type="match status" value="1"/>
</dbReference>
<name>A0AAD7M742_9AGAR</name>
<dbReference type="Proteomes" id="UP001215598">
    <property type="component" value="Unassembled WGS sequence"/>
</dbReference>
<evidence type="ECO:0000313" key="3">
    <source>
        <dbReference type="Proteomes" id="UP001215598"/>
    </source>
</evidence>
<organism evidence="2 3">
    <name type="scientific">Mycena metata</name>
    <dbReference type="NCBI Taxonomy" id="1033252"/>
    <lineage>
        <taxon>Eukaryota</taxon>
        <taxon>Fungi</taxon>
        <taxon>Dikarya</taxon>
        <taxon>Basidiomycota</taxon>
        <taxon>Agaricomycotina</taxon>
        <taxon>Agaricomycetes</taxon>
        <taxon>Agaricomycetidae</taxon>
        <taxon>Agaricales</taxon>
        <taxon>Marasmiineae</taxon>
        <taxon>Mycenaceae</taxon>
        <taxon>Mycena</taxon>
    </lineage>
</organism>
<dbReference type="EMBL" id="JARKIB010000491">
    <property type="protein sequence ID" value="KAJ7704195.1"/>
    <property type="molecule type" value="Genomic_DNA"/>
</dbReference>
<comment type="caution">
    <text evidence="2">The sequence shown here is derived from an EMBL/GenBank/DDBJ whole genome shotgun (WGS) entry which is preliminary data.</text>
</comment>
<evidence type="ECO:0000313" key="2">
    <source>
        <dbReference type="EMBL" id="KAJ7704195.1"/>
    </source>
</evidence>
<feature type="region of interest" description="Disordered" evidence="1">
    <location>
        <begin position="1"/>
        <end position="49"/>
    </location>
</feature>
<feature type="compositionally biased region" description="Polar residues" evidence="1">
    <location>
        <begin position="1"/>
        <end position="13"/>
    </location>
</feature>
<dbReference type="Gene3D" id="3.30.40.10">
    <property type="entry name" value="Zinc/RING finger domain, C3HC4 (zinc finger)"/>
    <property type="match status" value="1"/>
</dbReference>
<gene>
    <name evidence="2" type="ORF">B0H16DRAFT_1482684</name>
</gene>
<evidence type="ECO:0000256" key="1">
    <source>
        <dbReference type="SAM" id="MobiDB-lite"/>
    </source>
</evidence>
<sequence>MNPNTNMQPTLLSPFTMHRRGNVPVPIRPSRRSRANRENPPPRPEDQATHLGVRRIHPLLVRNLDLNLLGRNDYNSVRTRMMSFSMAPTSAEVREYQHVQKGQERKPYNRPLGAHFRRCLLDPLTHPTIVLDCDGEGAALRAQNSHHRYLCGHSHCYACIRRHLAEDVKCPVCFQVMYQPPFRQYAEEQSLAAEYPWWVAPAAGEYNWVDLVFPEPPKAVVDVDSQ</sequence>
<dbReference type="AlphaFoldDB" id="A0AAD7M742"/>
<proteinExistence type="predicted"/>
<dbReference type="InterPro" id="IPR013083">
    <property type="entry name" value="Znf_RING/FYVE/PHD"/>
</dbReference>
<keyword evidence="3" id="KW-1185">Reference proteome</keyword>
<protein>
    <submittedName>
        <fullName evidence="2">Uncharacterized protein</fullName>
    </submittedName>
</protein>